<proteinExistence type="inferred from homology"/>
<evidence type="ECO:0000313" key="6">
    <source>
        <dbReference type="EMBL" id="EON90217.1"/>
    </source>
</evidence>
<dbReference type="PANTHER" id="PTHR43776:SF7">
    <property type="entry name" value="D,D-DIPEPTIDE TRANSPORT ATP-BINDING PROTEIN DDPF-RELATED"/>
    <property type="match status" value="1"/>
</dbReference>
<comment type="similarity">
    <text evidence="1">Belongs to the ABC transporter superfamily.</text>
</comment>
<evidence type="ECO:0000313" key="7">
    <source>
        <dbReference type="Proteomes" id="UP000014012"/>
    </source>
</evidence>
<evidence type="ECO:0000256" key="2">
    <source>
        <dbReference type="ARBA" id="ARBA00022448"/>
    </source>
</evidence>
<dbReference type="EMBL" id="AQQO01000021">
    <property type="protein sequence ID" value="EON90217.1"/>
    <property type="molecule type" value="Genomic_DNA"/>
</dbReference>
<feature type="domain" description="ABC transporter" evidence="5">
    <location>
        <begin position="46"/>
        <end position="288"/>
    </location>
</feature>
<dbReference type="InterPro" id="IPR013563">
    <property type="entry name" value="Oligopep_ABC_C"/>
</dbReference>
<dbReference type="PANTHER" id="PTHR43776">
    <property type="entry name" value="TRANSPORT ATP-BINDING PROTEIN"/>
    <property type="match status" value="1"/>
</dbReference>
<dbReference type="AlphaFoldDB" id="R8AV55"/>
<dbReference type="Pfam" id="PF00005">
    <property type="entry name" value="ABC_tran"/>
    <property type="match status" value="1"/>
</dbReference>
<dbReference type="NCBIfam" id="NF011659">
    <property type="entry name" value="PRK15079.1"/>
    <property type="match status" value="1"/>
</dbReference>
<dbReference type="NCBIfam" id="NF008453">
    <property type="entry name" value="PRK11308.1"/>
    <property type="match status" value="1"/>
</dbReference>
<dbReference type="SMART" id="SM00382">
    <property type="entry name" value="AAA"/>
    <property type="match status" value="1"/>
</dbReference>
<dbReference type="Gene3D" id="3.40.50.300">
    <property type="entry name" value="P-loop containing nucleotide triphosphate hydrolases"/>
    <property type="match status" value="1"/>
</dbReference>
<keyword evidence="2" id="KW-0813">Transport</keyword>
<keyword evidence="3" id="KW-0547">Nucleotide-binding</keyword>
<dbReference type="InterPro" id="IPR003593">
    <property type="entry name" value="AAA+_ATPase"/>
</dbReference>
<comment type="caution">
    <text evidence="6">The sequence shown here is derived from an EMBL/GenBank/DDBJ whole genome shotgun (WGS) entry which is preliminary data.</text>
</comment>
<dbReference type="PROSITE" id="PS00211">
    <property type="entry name" value="ABC_TRANSPORTER_1"/>
    <property type="match status" value="1"/>
</dbReference>
<keyword evidence="4 6" id="KW-0067">ATP-binding</keyword>
<dbReference type="STRING" id="703.SAMEA2665130_01062"/>
<dbReference type="FunFam" id="3.40.50.300:FF:000016">
    <property type="entry name" value="Oligopeptide ABC transporter ATP-binding component"/>
    <property type="match status" value="1"/>
</dbReference>
<protein>
    <submittedName>
        <fullName evidence="6">Oligopeptide ABC transporter ATP-binding protein OppF</fullName>
    </submittedName>
</protein>
<dbReference type="HOGENOM" id="CLU_000604_1_23_6"/>
<dbReference type="PATRIC" id="fig|1315976.3.peg.330"/>
<name>R8AV55_PLESH</name>
<dbReference type="GO" id="GO:0016887">
    <property type="term" value="F:ATP hydrolysis activity"/>
    <property type="evidence" value="ECO:0007669"/>
    <property type="project" value="InterPro"/>
</dbReference>
<dbReference type="Proteomes" id="UP000014012">
    <property type="component" value="Unassembled WGS sequence"/>
</dbReference>
<gene>
    <name evidence="6" type="ORF">PLESHI_01772</name>
</gene>
<sequence>MMNDVTAAGSDVMDTGVAAKADRHTDKLADKKVLLEVSDLKVHFDIKDEKAWFWEPAKKLKAVDGVTLRLYEGETLGVVGESGCGKSTFARAIIGLVKATAGNVVWLGQELTRLSDAQMRDKRKEIQMIFQDPLASLNPRMTIGDIIAEPLITFYPQLSRQEVRDKVKAMMMKVGLLPNLVNRYPHEFSGGQCQRIGIARALILEPKLIICDEPVSALDVSIQAQVVNLLKSLQREMGLSLIFIAHDLSVVKHISDRVLVMYLGNAVELGTYDEVYHNPLHPYTRALMSAVPIPDPDKERNKQIQLLEGDLPSPINPPSGCVFRTRCPLAGPECAQTKPLLEGSFRHAVSCLRADPL</sequence>
<keyword evidence="7" id="KW-1185">Reference proteome</keyword>
<dbReference type="InterPro" id="IPR050319">
    <property type="entry name" value="ABC_transp_ATP-bind"/>
</dbReference>
<dbReference type="CDD" id="cd03257">
    <property type="entry name" value="ABC_NikE_OppD_transporters"/>
    <property type="match status" value="1"/>
</dbReference>
<evidence type="ECO:0000256" key="1">
    <source>
        <dbReference type="ARBA" id="ARBA00005417"/>
    </source>
</evidence>
<dbReference type="SUPFAM" id="SSF52540">
    <property type="entry name" value="P-loop containing nucleoside triphosphate hydrolases"/>
    <property type="match status" value="1"/>
</dbReference>
<dbReference type="Pfam" id="PF08352">
    <property type="entry name" value="oligo_HPY"/>
    <property type="match status" value="1"/>
</dbReference>
<dbReference type="InterPro" id="IPR017871">
    <property type="entry name" value="ABC_transporter-like_CS"/>
</dbReference>
<evidence type="ECO:0000256" key="3">
    <source>
        <dbReference type="ARBA" id="ARBA00022741"/>
    </source>
</evidence>
<dbReference type="InterPro" id="IPR003439">
    <property type="entry name" value="ABC_transporter-like_ATP-bd"/>
</dbReference>
<dbReference type="GO" id="GO:0055085">
    <property type="term" value="P:transmembrane transport"/>
    <property type="evidence" value="ECO:0007669"/>
    <property type="project" value="UniProtKB-ARBA"/>
</dbReference>
<reference evidence="6 7" key="1">
    <citation type="journal article" date="2013" name="Genome Announc.">
        <title>Genome Sequence of Plesiomonas shigelloides Strain 302-73 (Serotype O1).</title>
        <authorList>
            <person name="Pique N."/>
            <person name="Aquilini E."/>
            <person name="Alioto T."/>
            <person name="Minana-Galbis D."/>
            <person name="Tomas J.M."/>
        </authorList>
    </citation>
    <scope>NUCLEOTIDE SEQUENCE [LARGE SCALE GENOMIC DNA]</scope>
    <source>
        <strain evidence="6 7">302-73</strain>
    </source>
</reference>
<dbReference type="GO" id="GO:0005524">
    <property type="term" value="F:ATP binding"/>
    <property type="evidence" value="ECO:0007669"/>
    <property type="project" value="UniProtKB-KW"/>
</dbReference>
<evidence type="ECO:0000259" key="5">
    <source>
        <dbReference type="PROSITE" id="PS50893"/>
    </source>
</evidence>
<accession>R8AV55</accession>
<evidence type="ECO:0000256" key="4">
    <source>
        <dbReference type="ARBA" id="ARBA00022840"/>
    </source>
</evidence>
<organism evidence="6 7">
    <name type="scientific">Plesiomonas shigelloides 302-73</name>
    <dbReference type="NCBI Taxonomy" id="1315976"/>
    <lineage>
        <taxon>Bacteria</taxon>
        <taxon>Pseudomonadati</taxon>
        <taxon>Pseudomonadota</taxon>
        <taxon>Gammaproteobacteria</taxon>
        <taxon>Enterobacterales</taxon>
        <taxon>Enterobacteriaceae</taxon>
        <taxon>Plesiomonas</taxon>
    </lineage>
</organism>
<dbReference type="PROSITE" id="PS50893">
    <property type="entry name" value="ABC_TRANSPORTER_2"/>
    <property type="match status" value="1"/>
</dbReference>
<dbReference type="InterPro" id="IPR027417">
    <property type="entry name" value="P-loop_NTPase"/>
</dbReference>
<dbReference type="GO" id="GO:0015833">
    <property type="term" value="P:peptide transport"/>
    <property type="evidence" value="ECO:0007669"/>
    <property type="project" value="InterPro"/>
</dbReference>
<dbReference type="NCBIfam" id="TIGR01727">
    <property type="entry name" value="oligo_HPY"/>
    <property type="match status" value="1"/>
</dbReference>